<reference evidence="5" key="2">
    <citation type="journal article" date="2014" name="ISME J.">
        <title>Microbial stratification in low pH oxic and suboxic macroscopic growths along an acid mine drainage.</title>
        <authorList>
            <person name="Mendez-Garcia C."/>
            <person name="Mesa V."/>
            <person name="Sprenger R.R."/>
            <person name="Richter M."/>
            <person name="Diez M.S."/>
            <person name="Solano J."/>
            <person name="Bargiela R."/>
            <person name="Golyshina O.V."/>
            <person name="Manteca A."/>
            <person name="Ramos J.L."/>
            <person name="Gallego J.R."/>
            <person name="Llorente I."/>
            <person name="Martins Dos Santos V.A."/>
            <person name="Jensen O.N."/>
            <person name="Pelaez A.I."/>
            <person name="Sanchez J."/>
            <person name="Ferrer M."/>
        </authorList>
    </citation>
    <scope>NUCLEOTIDE SEQUENCE</scope>
</reference>
<dbReference type="PANTHER" id="PTHR43743">
    <property type="entry name" value="POTASSIUM-TRANSPORTING ATPASE ATP-BINDING SUBUNIT"/>
    <property type="match status" value="1"/>
</dbReference>
<organism evidence="5">
    <name type="scientific">mine drainage metagenome</name>
    <dbReference type="NCBI Taxonomy" id="410659"/>
    <lineage>
        <taxon>unclassified sequences</taxon>
        <taxon>metagenomes</taxon>
        <taxon>ecological metagenomes</taxon>
    </lineage>
</organism>
<feature type="non-terminal residue" evidence="5">
    <location>
        <position position="148"/>
    </location>
</feature>
<dbReference type="PANTHER" id="PTHR43743:SF1">
    <property type="entry name" value="POTASSIUM-TRANSPORTING ATPASE ATP-BINDING SUBUNIT"/>
    <property type="match status" value="1"/>
</dbReference>
<name>T1BSU5_9ZZZZ</name>
<dbReference type="InterPro" id="IPR006391">
    <property type="entry name" value="P-type_ATPase_bsu_IA"/>
</dbReference>
<proteinExistence type="predicted"/>
<accession>T1BSU5</accession>
<keyword evidence="2" id="KW-0067">ATP-binding</keyword>
<dbReference type="SUPFAM" id="SSF81653">
    <property type="entry name" value="Calcium ATPase, transduction domain A"/>
    <property type="match status" value="1"/>
</dbReference>
<keyword evidence="1" id="KW-0547">Nucleotide-binding</keyword>
<protein>
    <submittedName>
        <fullName evidence="5">K+-transporting ATPase, B subunit</fullName>
    </submittedName>
</protein>
<dbReference type="GO" id="GO:0005524">
    <property type="term" value="F:ATP binding"/>
    <property type="evidence" value="ECO:0007669"/>
    <property type="project" value="UniProtKB-KW"/>
</dbReference>
<feature type="transmembrane region" description="Helical" evidence="3">
    <location>
        <begin position="20"/>
        <end position="42"/>
    </location>
</feature>
<keyword evidence="3" id="KW-0812">Transmembrane</keyword>
<evidence type="ECO:0000313" key="5">
    <source>
        <dbReference type="EMBL" id="EQD72962.1"/>
    </source>
</evidence>
<keyword evidence="3" id="KW-0472">Membrane</keyword>
<reference evidence="5" key="1">
    <citation type="submission" date="2013-08" db="EMBL/GenBank/DDBJ databases">
        <authorList>
            <person name="Mendez C."/>
            <person name="Richter M."/>
            <person name="Ferrer M."/>
            <person name="Sanchez J."/>
        </authorList>
    </citation>
    <scope>NUCLEOTIDE SEQUENCE</scope>
</reference>
<evidence type="ECO:0000256" key="1">
    <source>
        <dbReference type="ARBA" id="ARBA00022741"/>
    </source>
</evidence>
<dbReference type="Pfam" id="PF00122">
    <property type="entry name" value="E1-E2_ATPase"/>
    <property type="match status" value="1"/>
</dbReference>
<dbReference type="InterPro" id="IPR059000">
    <property type="entry name" value="ATPase_P-type_domA"/>
</dbReference>
<dbReference type="GO" id="GO:0016020">
    <property type="term" value="C:membrane"/>
    <property type="evidence" value="ECO:0007669"/>
    <property type="project" value="InterPro"/>
</dbReference>
<dbReference type="InterPro" id="IPR008250">
    <property type="entry name" value="ATPase_P-typ_transduc_dom_A_sf"/>
</dbReference>
<dbReference type="EMBL" id="AUZX01003779">
    <property type="protein sequence ID" value="EQD72962.1"/>
    <property type="molecule type" value="Genomic_DNA"/>
</dbReference>
<evidence type="ECO:0000256" key="2">
    <source>
        <dbReference type="ARBA" id="ARBA00022840"/>
    </source>
</evidence>
<comment type="caution">
    <text evidence="5">The sequence shown here is derived from an EMBL/GenBank/DDBJ whole genome shotgun (WGS) entry which is preliminary data.</text>
</comment>
<dbReference type="GO" id="GO:0008556">
    <property type="term" value="F:P-type potassium transmembrane transporter activity"/>
    <property type="evidence" value="ECO:0007669"/>
    <property type="project" value="InterPro"/>
</dbReference>
<gene>
    <name evidence="5" type="ORF">B1A_05189</name>
</gene>
<evidence type="ECO:0000256" key="3">
    <source>
        <dbReference type="SAM" id="Phobius"/>
    </source>
</evidence>
<feature type="transmembrane region" description="Helical" evidence="3">
    <location>
        <begin position="54"/>
        <end position="75"/>
    </location>
</feature>
<sequence>MKFNFGPLIVALKNFRPDKILRNPVMFVTEISLFLSLYLIVFHNQYSLPISARYIYFYMAIIVLLFLTVFFSNIAESLSEGKSKAITESLRKIKQNTIAHIVKEDMIEDVPSEELRKGMVVVVNKNELVPNDGEIIEGSGYFNESSIT</sequence>
<dbReference type="Gene3D" id="2.70.150.10">
    <property type="entry name" value="Calcium-transporting ATPase, cytoplasmic transduction domain A"/>
    <property type="match status" value="1"/>
</dbReference>
<evidence type="ECO:0000259" key="4">
    <source>
        <dbReference type="Pfam" id="PF00122"/>
    </source>
</evidence>
<keyword evidence="3" id="KW-1133">Transmembrane helix</keyword>
<feature type="domain" description="P-type ATPase A" evidence="4">
    <location>
        <begin position="96"/>
        <end position="148"/>
    </location>
</feature>
<dbReference type="AlphaFoldDB" id="T1BSU5"/>